<feature type="compositionally biased region" description="Pro residues" evidence="11">
    <location>
        <begin position="483"/>
        <end position="498"/>
    </location>
</feature>
<evidence type="ECO:0000313" key="13">
    <source>
        <dbReference type="Proteomes" id="UP000472277"/>
    </source>
</evidence>
<evidence type="ECO:0000256" key="6">
    <source>
        <dbReference type="ARBA" id="ARBA00022553"/>
    </source>
</evidence>
<name>A0A673ZSK7_SALTR</name>
<dbReference type="GO" id="GO:0043489">
    <property type="term" value="P:RNA stabilization"/>
    <property type="evidence" value="ECO:0007669"/>
    <property type="project" value="UniProtKB-ARBA"/>
</dbReference>
<dbReference type="GO" id="GO:0001522">
    <property type="term" value="P:pseudouridine synthesis"/>
    <property type="evidence" value="ECO:0007669"/>
    <property type="project" value="InterPro"/>
</dbReference>
<feature type="compositionally biased region" description="Low complexity" evidence="11">
    <location>
        <begin position="405"/>
        <end position="417"/>
    </location>
</feature>
<keyword evidence="8" id="KW-0539">Nucleus</keyword>
<dbReference type="GeneTree" id="ENSGT00390000004697"/>
<evidence type="ECO:0000256" key="10">
    <source>
        <dbReference type="ARBA" id="ARBA00063185"/>
    </source>
</evidence>
<proteinExistence type="inferred from homology"/>
<evidence type="ECO:0000256" key="3">
    <source>
        <dbReference type="ARBA" id="ARBA00021438"/>
    </source>
</evidence>
<comment type="subunit">
    <text evidence="10">During assembly of the complex, component of the small nucleolar ribonucleoprotein particles containing H/ACA-type snoRNAs (H/ACA snoRNPs) which contains NOLA2/NHP2, NOLA3/NOP10, NAF1 and DKC1/NOLA4. Interacts directly with DKC1/NOLA4.</text>
</comment>
<evidence type="ECO:0000256" key="11">
    <source>
        <dbReference type="SAM" id="MobiDB-lite"/>
    </source>
</evidence>
<gene>
    <name evidence="12" type="primary">NAF1</name>
</gene>
<dbReference type="InParanoid" id="A0A673ZSK7"/>
<feature type="compositionally biased region" description="Polar residues" evidence="11">
    <location>
        <begin position="74"/>
        <end position="91"/>
    </location>
</feature>
<dbReference type="InterPro" id="IPR040309">
    <property type="entry name" value="Naf1"/>
</dbReference>
<feature type="compositionally biased region" description="Polar residues" evidence="11">
    <location>
        <begin position="48"/>
        <end position="57"/>
    </location>
</feature>
<protein>
    <recommendedName>
        <fullName evidence="3">H/ACA ribonucleoprotein complex non-core subunit NAF1</fullName>
    </recommendedName>
</protein>
<evidence type="ECO:0000256" key="1">
    <source>
        <dbReference type="ARBA" id="ARBA00004123"/>
    </source>
</evidence>
<comment type="function">
    <text evidence="9">RNA-binding protein required for the maturation of box H/ACA snoRNPs complex and ribosome biogenesis. During assembly of the H/ACA snoRNPs complex, it associates with the complex and disappears during maturation of the complex and is replaced by NOLA1/GAR1 to yield mature H/ACA snoRNPs complex. Probably competes with NOLA1/GAR1 for binding with DKC1/NOLA4.</text>
</comment>
<evidence type="ECO:0000313" key="12">
    <source>
        <dbReference type="Ensembl" id="ENSSTUP00000050319.1"/>
    </source>
</evidence>
<evidence type="ECO:0000256" key="5">
    <source>
        <dbReference type="ARBA" id="ARBA00022552"/>
    </source>
</evidence>
<evidence type="ECO:0000256" key="8">
    <source>
        <dbReference type="ARBA" id="ARBA00023242"/>
    </source>
</evidence>
<feature type="compositionally biased region" description="Pro residues" evidence="11">
    <location>
        <begin position="111"/>
        <end position="140"/>
    </location>
</feature>
<comment type="similarity">
    <text evidence="2">Belongs to the NAF1 family.</text>
</comment>
<dbReference type="OMA" id="WKNDDEP"/>
<dbReference type="PANTHER" id="PTHR31633">
    <property type="entry name" value="H/ACA RIBONUCLEOPROTEIN COMPLEX NON-CORE SUBUNIT NAF1"/>
    <property type="match status" value="1"/>
</dbReference>
<sequence length="498" mass="55279">MEAQPEETAVVPEVLQSSAETHREELELNNGTSTEHREEGCTAETEPQGLTSVTSDSRLPAELTGGAEEMEVTENLNSVSSSELGDGTTHTHLPKDVFLDVSLDPSQNLPLDPPQDPSQNPPQNLPQDPPQNLPHDPPQDLPQVLLTLQDGVCVRDQRDGVCVRDQRDGVCVRVQRDGSSSSSDSDSDSSSSGVTLAVVLGQADDEDDDDEGFSRTKKPCSIKTLDEILPEELPAVEELTVVLPEEAEILPLGSVTSIIQQLVIIQSFKDTPPLKDDSVIFNSDRLAVGKVFEVFGPVSSPFYVLRFNSESDITERGVKLKDSMFYAPSLTDYTLYILTEQLRRLKGSDASWKNDQEPPPEALDFSDDEAEQKMKRKKKKGNVQKSERERGQRADPQPGRDSVTRPQMSQRPLQQSRPPRRDNWGPPPRYEGAPFYTHQPHYPYPPPYQPQSFPLYPPPPPPHMSFPWSPPPSHPYHNLPFSHLPPPPPPPTGPYPPQ</sequence>
<dbReference type="GO" id="GO:0003723">
    <property type="term" value="F:RNA binding"/>
    <property type="evidence" value="ECO:0007669"/>
    <property type="project" value="UniProtKB-KW"/>
</dbReference>
<dbReference type="InterPro" id="IPR009000">
    <property type="entry name" value="Transl_B-barrel_sf"/>
</dbReference>
<dbReference type="Ensembl" id="ENSSTUT00000052621.1">
    <property type="protein sequence ID" value="ENSSTUP00000050319.1"/>
    <property type="gene ID" value="ENSSTUG00000021283.1"/>
</dbReference>
<organism evidence="12 13">
    <name type="scientific">Salmo trutta</name>
    <name type="common">Brown trout</name>
    <dbReference type="NCBI Taxonomy" id="8032"/>
    <lineage>
        <taxon>Eukaryota</taxon>
        <taxon>Metazoa</taxon>
        <taxon>Chordata</taxon>
        <taxon>Craniata</taxon>
        <taxon>Vertebrata</taxon>
        <taxon>Euteleostomi</taxon>
        <taxon>Actinopterygii</taxon>
        <taxon>Neopterygii</taxon>
        <taxon>Teleostei</taxon>
        <taxon>Protacanthopterygii</taxon>
        <taxon>Salmoniformes</taxon>
        <taxon>Salmonidae</taxon>
        <taxon>Salmoninae</taxon>
        <taxon>Salmo</taxon>
    </lineage>
</organism>
<evidence type="ECO:0000256" key="9">
    <source>
        <dbReference type="ARBA" id="ARBA00057529"/>
    </source>
</evidence>
<dbReference type="Gene3D" id="2.40.10.230">
    <property type="entry name" value="Probable tRNA pseudouridine synthase domain"/>
    <property type="match status" value="1"/>
</dbReference>
<evidence type="ECO:0000256" key="2">
    <source>
        <dbReference type="ARBA" id="ARBA00009801"/>
    </source>
</evidence>
<dbReference type="GO" id="GO:0000493">
    <property type="term" value="P:box H/ACA snoRNP assembly"/>
    <property type="evidence" value="ECO:0007669"/>
    <property type="project" value="InterPro"/>
</dbReference>
<dbReference type="PANTHER" id="PTHR31633:SF1">
    <property type="entry name" value="H_ACA RIBONUCLEOPROTEIN COMPLEX NON-CORE SUBUNIT NAF1"/>
    <property type="match status" value="1"/>
</dbReference>
<dbReference type="InterPro" id="IPR007504">
    <property type="entry name" value="H/ACA_rnp_Gar1/Naf1"/>
</dbReference>
<feature type="compositionally biased region" description="Pro residues" evidence="11">
    <location>
        <begin position="442"/>
        <end position="474"/>
    </location>
</feature>
<keyword evidence="5" id="KW-0698">rRNA processing</keyword>
<comment type="subcellular location">
    <subcellularLocation>
        <location evidence="1">Nucleus</location>
    </subcellularLocation>
</comment>
<feature type="region of interest" description="Disordered" evidence="11">
    <location>
        <begin position="1"/>
        <end position="142"/>
    </location>
</feature>
<reference evidence="12" key="2">
    <citation type="submission" date="2025-09" db="UniProtKB">
        <authorList>
            <consortium name="Ensembl"/>
        </authorList>
    </citation>
    <scope>IDENTIFICATION</scope>
</reference>
<dbReference type="SUPFAM" id="SSF50447">
    <property type="entry name" value="Translation proteins"/>
    <property type="match status" value="1"/>
</dbReference>
<dbReference type="InterPro" id="IPR038664">
    <property type="entry name" value="Gar1/Naf1_Cbf5-bd_sf"/>
</dbReference>
<evidence type="ECO:0000256" key="7">
    <source>
        <dbReference type="ARBA" id="ARBA00022884"/>
    </source>
</evidence>
<dbReference type="Pfam" id="PF04410">
    <property type="entry name" value="Gar1"/>
    <property type="match status" value="1"/>
</dbReference>
<keyword evidence="6" id="KW-0597">Phosphoprotein</keyword>
<feature type="region of interest" description="Disordered" evidence="11">
    <location>
        <begin position="349"/>
        <end position="498"/>
    </location>
</feature>
<dbReference type="GO" id="GO:0006364">
    <property type="term" value="P:rRNA processing"/>
    <property type="evidence" value="ECO:0007669"/>
    <property type="project" value="UniProtKB-KW"/>
</dbReference>
<keyword evidence="4" id="KW-0690">Ribosome biogenesis</keyword>
<reference evidence="12" key="1">
    <citation type="submission" date="2025-08" db="UniProtKB">
        <authorList>
            <consortium name="Ensembl"/>
        </authorList>
    </citation>
    <scope>IDENTIFICATION</scope>
</reference>
<dbReference type="GO" id="GO:0005634">
    <property type="term" value="C:nucleus"/>
    <property type="evidence" value="ECO:0007669"/>
    <property type="project" value="UniProtKB-SubCell"/>
</dbReference>
<evidence type="ECO:0000256" key="4">
    <source>
        <dbReference type="ARBA" id="ARBA00022517"/>
    </source>
</evidence>
<dbReference type="OrthoDB" id="21550at2759"/>
<keyword evidence="13" id="KW-1185">Reference proteome</keyword>
<accession>A0A673ZSK7</accession>
<dbReference type="FunFam" id="2.40.10.230:FF:000002">
    <property type="entry name" value="H/ACA ribonucleoprotein complex non-core subunit NAF1"/>
    <property type="match status" value="1"/>
</dbReference>
<dbReference type="GO" id="GO:0005732">
    <property type="term" value="C:sno(s)RNA-containing ribonucleoprotein complex"/>
    <property type="evidence" value="ECO:0007669"/>
    <property type="project" value="InterPro"/>
</dbReference>
<dbReference type="AlphaFoldDB" id="A0A673ZSK7"/>
<keyword evidence="7" id="KW-0694">RNA-binding</keyword>
<feature type="compositionally biased region" description="Low complexity" evidence="11">
    <location>
        <begin position="179"/>
        <end position="192"/>
    </location>
</feature>
<feature type="region of interest" description="Disordered" evidence="11">
    <location>
        <begin position="174"/>
        <end position="193"/>
    </location>
</feature>
<dbReference type="Proteomes" id="UP000472277">
    <property type="component" value="Unassembled WGS sequence"/>
</dbReference>